<evidence type="ECO:0000256" key="1">
    <source>
        <dbReference type="ARBA" id="ARBA00004196"/>
    </source>
</evidence>
<dbReference type="Pfam" id="PF13407">
    <property type="entry name" value="Peripla_BP_4"/>
    <property type="match status" value="1"/>
</dbReference>
<dbReference type="GO" id="GO:0030246">
    <property type="term" value="F:carbohydrate binding"/>
    <property type="evidence" value="ECO:0007669"/>
    <property type="project" value="TreeGrafter"/>
</dbReference>
<comment type="subcellular location">
    <subcellularLocation>
        <location evidence="1">Cell envelope</location>
    </subcellularLocation>
</comment>
<evidence type="ECO:0000256" key="2">
    <source>
        <dbReference type="SAM" id="SignalP"/>
    </source>
</evidence>
<dbReference type="PROSITE" id="PS51257">
    <property type="entry name" value="PROKAR_LIPOPROTEIN"/>
    <property type="match status" value="1"/>
</dbReference>
<sequence>MNKTFKFFALAFFLFLLASCSLSKEYEVIYVDKPTEQMNHESNRNHEHEIVIGLVPKIANIPYFLAAKEGALEAAKDLNVTVIYKGPSAATAEEQIAVIHELIEQKVDVIAVSANDPKKLGTVLQQAREKGIKVITWDADTDAKYRDFFVNMVDAEQMGRHIMDLLALEMGERGKYVILTGSPTAANLNNWIRWLKVQQEEYYPELELLDVEYANEDIHKAYNLTVNLLKKYDDLKGIIGISTVNPPAIAQALKDYGKSGDIKVVGTSTPNMTRPYLKEDVLQTITLWSPQKLGYLTIALAKNLVLEDLPYDGQFVENIGNISFDGDMVIMGQPIDFTKENVDQYDF</sequence>
<dbReference type="SUPFAM" id="SSF53822">
    <property type="entry name" value="Periplasmic binding protein-like I"/>
    <property type="match status" value="1"/>
</dbReference>
<evidence type="ECO:0000259" key="3">
    <source>
        <dbReference type="Pfam" id="PF13407"/>
    </source>
</evidence>
<gene>
    <name evidence="4" type="ORF">AZI98_01420</name>
</gene>
<feature type="domain" description="Periplasmic binding protein" evidence="3">
    <location>
        <begin position="52"/>
        <end position="305"/>
    </location>
</feature>
<name>A0A165Z4G4_9BACI</name>
<dbReference type="AlphaFoldDB" id="A0A165Z4G4"/>
<dbReference type="RefSeq" id="WP_063386509.1">
    <property type="nucleotide sequence ID" value="NZ_LWBR01000005.1"/>
</dbReference>
<dbReference type="CDD" id="cd06302">
    <property type="entry name" value="PBP1_LsrB_Quorum_Sensing-like"/>
    <property type="match status" value="1"/>
</dbReference>
<dbReference type="InterPro" id="IPR025997">
    <property type="entry name" value="SBP_2_dom"/>
</dbReference>
<dbReference type="PANTHER" id="PTHR30036:SF8">
    <property type="entry name" value="ABC-TYPE SUGAR TRANSPORT SYSTEM PERIPLASMIC COMPONENT-LIKE PROTEIN"/>
    <property type="match status" value="1"/>
</dbReference>
<accession>A0A165Z4G4</accession>
<organism evidence="4 5">
    <name type="scientific">Aeribacillus pallidus</name>
    <dbReference type="NCBI Taxonomy" id="33936"/>
    <lineage>
        <taxon>Bacteria</taxon>
        <taxon>Bacillati</taxon>
        <taxon>Bacillota</taxon>
        <taxon>Bacilli</taxon>
        <taxon>Bacillales</taxon>
        <taxon>Bacillaceae</taxon>
        <taxon>Aeribacillus</taxon>
    </lineage>
</organism>
<keyword evidence="2" id="KW-0732">Signal</keyword>
<evidence type="ECO:0000313" key="4">
    <source>
        <dbReference type="EMBL" id="KZN97828.1"/>
    </source>
</evidence>
<dbReference type="Gene3D" id="3.40.50.2300">
    <property type="match status" value="2"/>
</dbReference>
<dbReference type="STRING" id="33936.AZI98_01420"/>
<dbReference type="InterPro" id="IPR028082">
    <property type="entry name" value="Peripla_BP_I"/>
</dbReference>
<dbReference type="Proteomes" id="UP000076476">
    <property type="component" value="Unassembled WGS sequence"/>
</dbReference>
<feature type="chain" id="PRO_5039697122" evidence="2">
    <location>
        <begin position="24"/>
        <end position="347"/>
    </location>
</feature>
<dbReference type="PANTHER" id="PTHR30036">
    <property type="entry name" value="D-XYLOSE-BINDING PERIPLASMIC PROTEIN"/>
    <property type="match status" value="1"/>
</dbReference>
<protein>
    <submittedName>
        <fullName evidence="4">ABC transporter substrate-binding protein</fullName>
    </submittedName>
</protein>
<reference evidence="4 5" key="1">
    <citation type="submission" date="2016-04" db="EMBL/GenBank/DDBJ databases">
        <title>Draft genome sequence of Aeribacillus pallidus 8m3 from petroleum reservoir.</title>
        <authorList>
            <person name="Poltaraus A.B."/>
            <person name="Nazina T.N."/>
            <person name="Tourova T.P."/>
            <person name="Malakho S.M."/>
            <person name="Korshunova A.V."/>
            <person name="Sokolova D.S."/>
        </authorList>
    </citation>
    <scope>NUCLEOTIDE SEQUENCE [LARGE SCALE GENOMIC DNA]</scope>
    <source>
        <strain evidence="4 5">8m3</strain>
    </source>
</reference>
<proteinExistence type="predicted"/>
<feature type="signal peptide" evidence="2">
    <location>
        <begin position="1"/>
        <end position="23"/>
    </location>
</feature>
<dbReference type="InterPro" id="IPR050555">
    <property type="entry name" value="Bact_Solute-Bind_Prot2"/>
</dbReference>
<keyword evidence="5" id="KW-1185">Reference proteome</keyword>
<dbReference type="GO" id="GO:0030288">
    <property type="term" value="C:outer membrane-bounded periplasmic space"/>
    <property type="evidence" value="ECO:0007669"/>
    <property type="project" value="TreeGrafter"/>
</dbReference>
<dbReference type="EMBL" id="LWBR01000005">
    <property type="protein sequence ID" value="KZN97828.1"/>
    <property type="molecule type" value="Genomic_DNA"/>
</dbReference>
<comment type="caution">
    <text evidence="4">The sequence shown here is derived from an EMBL/GenBank/DDBJ whole genome shotgun (WGS) entry which is preliminary data.</text>
</comment>
<evidence type="ECO:0000313" key="5">
    <source>
        <dbReference type="Proteomes" id="UP000076476"/>
    </source>
</evidence>